<dbReference type="GO" id="GO:0046872">
    <property type="term" value="F:metal ion binding"/>
    <property type="evidence" value="ECO:0007669"/>
    <property type="project" value="UniProtKB-KW"/>
</dbReference>
<protein>
    <submittedName>
        <fullName evidence="5">Tyrosinase copper-binding domain-containing protein</fullName>
    </submittedName>
</protein>
<dbReference type="SUPFAM" id="SSF48056">
    <property type="entry name" value="Di-copper centre-containing domain"/>
    <property type="match status" value="1"/>
</dbReference>
<keyword evidence="4" id="KW-1185">Reference proteome</keyword>
<evidence type="ECO:0000256" key="2">
    <source>
        <dbReference type="ARBA" id="ARBA00023008"/>
    </source>
</evidence>
<evidence type="ECO:0000259" key="3">
    <source>
        <dbReference type="PROSITE" id="PS00498"/>
    </source>
</evidence>
<dbReference type="InterPro" id="IPR008922">
    <property type="entry name" value="Di-copper_centre_dom_sf"/>
</dbReference>
<dbReference type="GO" id="GO:0016491">
    <property type="term" value="F:oxidoreductase activity"/>
    <property type="evidence" value="ECO:0007669"/>
    <property type="project" value="InterPro"/>
</dbReference>
<sequence length="334" mass="37825">MVNNIQISSSSFTYIKHCILPISSAEGPSNGFVNMGPFANFRTPDGFLSRNCQGNRTIRPNDIRVMQSLSNYTQCCYCVSSLLELIHGTIHTLVNGIMNNLNRASFDPCFWMHHSFVDKLYEDLQATWKIKPSHANFTAPACLSQGEGIDGLSEPMLPFGYRDKITGKIVGLKNQDGLQARFTKEDYSYAPSPNCINKTCTGKYLVCDANVCKSRIRNGGRCDQRAVDAFTKNGTNFCLDGYQCRRNPAVTKYKILKWRPYKVHIVQKITEEDKENQLELALDEIDRMDQNPNYLGNLFFSDEAHFHIGDGFNRHNGLPQWITKKSLHSPKTTV</sequence>
<dbReference type="WBParaSite" id="nRc.2.0.1.t10184-RA">
    <property type="protein sequence ID" value="nRc.2.0.1.t10184-RA"/>
    <property type="gene ID" value="nRc.2.0.1.g10184"/>
</dbReference>
<dbReference type="InterPro" id="IPR002227">
    <property type="entry name" value="Tyrosinase_Cu-bd"/>
</dbReference>
<dbReference type="PANTHER" id="PTHR11474:SF126">
    <property type="entry name" value="TYROSINASE-LIKE PROTEIN TYR-1-RELATED"/>
    <property type="match status" value="1"/>
</dbReference>
<name>A0A915I7P6_ROMCU</name>
<reference evidence="5" key="1">
    <citation type="submission" date="2022-11" db="UniProtKB">
        <authorList>
            <consortium name="WormBaseParasite"/>
        </authorList>
    </citation>
    <scope>IDENTIFICATION</scope>
</reference>
<evidence type="ECO:0000256" key="1">
    <source>
        <dbReference type="ARBA" id="ARBA00022723"/>
    </source>
</evidence>
<proteinExistence type="predicted"/>
<organism evidence="4 5">
    <name type="scientific">Romanomermis culicivorax</name>
    <name type="common">Nematode worm</name>
    <dbReference type="NCBI Taxonomy" id="13658"/>
    <lineage>
        <taxon>Eukaryota</taxon>
        <taxon>Metazoa</taxon>
        <taxon>Ecdysozoa</taxon>
        <taxon>Nematoda</taxon>
        <taxon>Enoplea</taxon>
        <taxon>Dorylaimia</taxon>
        <taxon>Mermithida</taxon>
        <taxon>Mermithoidea</taxon>
        <taxon>Mermithidae</taxon>
        <taxon>Romanomermis</taxon>
    </lineage>
</organism>
<keyword evidence="1" id="KW-0479">Metal-binding</keyword>
<dbReference type="Proteomes" id="UP000887565">
    <property type="component" value="Unplaced"/>
</dbReference>
<keyword evidence="2" id="KW-0186">Copper</keyword>
<dbReference type="AlphaFoldDB" id="A0A915I7P6"/>
<dbReference type="PROSITE" id="PS00498">
    <property type="entry name" value="TYROSINASE_2"/>
    <property type="match status" value="1"/>
</dbReference>
<accession>A0A915I7P6</accession>
<evidence type="ECO:0000313" key="5">
    <source>
        <dbReference type="WBParaSite" id="nRc.2.0.1.t10184-RA"/>
    </source>
</evidence>
<dbReference type="Gene3D" id="1.10.1280.10">
    <property type="entry name" value="Di-copper center containing domain from catechol oxidase"/>
    <property type="match status" value="1"/>
</dbReference>
<dbReference type="Pfam" id="PF00264">
    <property type="entry name" value="Tyrosinase"/>
    <property type="match status" value="1"/>
</dbReference>
<dbReference type="PANTHER" id="PTHR11474">
    <property type="entry name" value="TYROSINASE FAMILY MEMBER"/>
    <property type="match status" value="1"/>
</dbReference>
<feature type="domain" description="Tyrosinase copper-binding" evidence="3">
    <location>
        <begin position="107"/>
        <end position="118"/>
    </location>
</feature>
<dbReference type="InterPro" id="IPR050316">
    <property type="entry name" value="Tyrosinase/Hemocyanin"/>
</dbReference>
<evidence type="ECO:0000313" key="4">
    <source>
        <dbReference type="Proteomes" id="UP000887565"/>
    </source>
</evidence>